<proteinExistence type="inferred from homology"/>
<dbReference type="Pfam" id="PF00201">
    <property type="entry name" value="UDPGT"/>
    <property type="match status" value="1"/>
</dbReference>
<reference evidence="5" key="1">
    <citation type="journal article" date="2023" name="Science">
        <title>Elucidation of the pathway for biosynthesis of saponin adjuvants from the soapbark tree.</title>
        <authorList>
            <person name="Reed J."/>
            <person name="Orme A."/>
            <person name="El-Demerdash A."/>
            <person name="Owen C."/>
            <person name="Martin L.B.B."/>
            <person name="Misra R.C."/>
            <person name="Kikuchi S."/>
            <person name="Rejzek M."/>
            <person name="Martin A.C."/>
            <person name="Harkess A."/>
            <person name="Leebens-Mack J."/>
            <person name="Louveau T."/>
            <person name="Stephenson M.J."/>
            <person name="Osbourn A."/>
        </authorList>
    </citation>
    <scope>NUCLEOTIDE SEQUENCE</scope>
    <source>
        <strain evidence="5">S10</strain>
    </source>
</reference>
<dbReference type="CDD" id="cd03784">
    <property type="entry name" value="GT1_Gtf-like"/>
    <property type="match status" value="1"/>
</dbReference>
<name>A0AAD7QC41_QUISA</name>
<dbReference type="FunFam" id="3.40.50.2000:FF:000056">
    <property type="entry name" value="Glycosyltransferase"/>
    <property type="match status" value="1"/>
</dbReference>
<comment type="similarity">
    <text evidence="1">Belongs to the UDP-glycosyltransferase family.</text>
</comment>
<dbReference type="PANTHER" id="PTHR48047:SF118">
    <property type="entry name" value="HEXOSYLTRANSFERASE-RELATED"/>
    <property type="match status" value="1"/>
</dbReference>
<dbReference type="SUPFAM" id="SSF53756">
    <property type="entry name" value="UDP-Glycosyltransferase/glycogen phosphorylase"/>
    <property type="match status" value="1"/>
</dbReference>
<dbReference type="KEGG" id="qsa:O6P43_002268"/>
<dbReference type="Gene3D" id="3.40.50.2000">
    <property type="entry name" value="Glycogen Phosphorylase B"/>
    <property type="match status" value="2"/>
</dbReference>
<organism evidence="5 6">
    <name type="scientific">Quillaja saponaria</name>
    <name type="common">Soap bark tree</name>
    <dbReference type="NCBI Taxonomy" id="32244"/>
    <lineage>
        <taxon>Eukaryota</taxon>
        <taxon>Viridiplantae</taxon>
        <taxon>Streptophyta</taxon>
        <taxon>Embryophyta</taxon>
        <taxon>Tracheophyta</taxon>
        <taxon>Spermatophyta</taxon>
        <taxon>Magnoliopsida</taxon>
        <taxon>eudicotyledons</taxon>
        <taxon>Gunneridae</taxon>
        <taxon>Pentapetalae</taxon>
        <taxon>rosids</taxon>
        <taxon>fabids</taxon>
        <taxon>Fabales</taxon>
        <taxon>Quillajaceae</taxon>
        <taxon>Quillaja</taxon>
    </lineage>
</organism>
<dbReference type="PANTHER" id="PTHR48047">
    <property type="entry name" value="GLYCOSYLTRANSFERASE"/>
    <property type="match status" value="1"/>
</dbReference>
<protein>
    <submittedName>
        <fullName evidence="5">UDP-glycosyltransferase</fullName>
    </submittedName>
</protein>
<comment type="caution">
    <text evidence="5">The sequence shown here is derived from an EMBL/GenBank/DDBJ whole genome shotgun (WGS) entry which is preliminary data.</text>
</comment>
<evidence type="ECO:0000256" key="4">
    <source>
        <dbReference type="SAM" id="MobiDB-lite"/>
    </source>
</evidence>
<evidence type="ECO:0000313" key="6">
    <source>
        <dbReference type="Proteomes" id="UP001163823"/>
    </source>
</evidence>
<evidence type="ECO:0000313" key="5">
    <source>
        <dbReference type="EMBL" id="KAJ7978791.1"/>
    </source>
</evidence>
<accession>A0AAD7QC41</accession>
<dbReference type="Proteomes" id="UP001163823">
    <property type="component" value="Chromosome 2"/>
</dbReference>
<dbReference type="GO" id="GO:0035251">
    <property type="term" value="F:UDP-glucosyltransferase activity"/>
    <property type="evidence" value="ECO:0007669"/>
    <property type="project" value="TreeGrafter"/>
</dbReference>
<dbReference type="AlphaFoldDB" id="A0AAD7QC41"/>
<feature type="region of interest" description="Disordered" evidence="4">
    <location>
        <begin position="246"/>
        <end position="269"/>
    </location>
</feature>
<sequence length="477" mass="53241">MVSSTTTTTTTQHILIYPFPTSGHIIPILDLTNQLLTRGHLLYVTVLVTPQNLPLLQPFLATHPSSLQYFLLPPPQYPNPNRNKLIAQVQNMRQLHYPLILQWFHSHPSQPVAIISDFFIGWTHQLASDLRIPRLVFSPSGVFALSIALSVWHDLPENTDPDNSNFTLTFPKFPNSPVYHWWQIPHLYREGRKGDPDWEFFRENFVANLESWGMVFNSFTELERVYFDHLKKELGHDRVWAVGPVLPPSREDNNAGPDPGPTNRGGSSSVPCDEVLTWLDARSEYSVVYVCFGSRTVLTIKQMEVLTVGLERSGVHFILSVIGPDAGGDHGVIPEDFEECVKGRGLVIKGWAPQVPILRHPAVGGFMTHCGWNSVLEGLAAGVVMLTWPMSADQFTNAKLLVEQLGVAIQGGEGTQIIPESGELAQKFVELVDGSKPERVRVRKLRDAAMDAVKEGGSSNKELAELIKRLSELQNAK</sequence>
<evidence type="ECO:0000256" key="2">
    <source>
        <dbReference type="ARBA" id="ARBA00022676"/>
    </source>
</evidence>
<evidence type="ECO:0000256" key="1">
    <source>
        <dbReference type="ARBA" id="ARBA00009995"/>
    </source>
</evidence>
<keyword evidence="3" id="KW-0808">Transferase</keyword>
<dbReference type="EMBL" id="JARAOO010000002">
    <property type="protein sequence ID" value="KAJ7978791.1"/>
    <property type="molecule type" value="Genomic_DNA"/>
</dbReference>
<keyword evidence="6" id="KW-1185">Reference proteome</keyword>
<evidence type="ECO:0000256" key="3">
    <source>
        <dbReference type="ARBA" id="ARBA00022679"/>
    </source>
</evidence>
<gene>
    <name evidence="5" type="ORF">O6P43_002268</name>
</gene>
<dbReference type="InterPro" id="IPR002213">
    <property type="entry name" value="UDP_glucos_trans"/>
</dbReference>
<keyword evidence="2" id="KW-0328">Glycosyltransferase</keyword>